<dbReference type="GeneID" id="110979467"/>
<keyword evidence="3" id="KW-0813">Transport</keyword>
<comment type="similarity">
    <text evidence="2 10">Belongs to the Tom20 family.</text>
</comment>
<accession>A0A8B7YEG5</accession>
<dbReference type="Pfam" id="PF02064">
    <property type="entry name" value="MAS20"/>
    <property type="match status" value="1"/>
</dbReference>
<dbReference type="Gene3D" id="1.20.960.10">
    <property type="entry name" value="Mitochondrial outer membrane translocase complex, subunit Tom20 domain"/>
    <property type="match status" value="1"/>
</dbReference>
<dbReference type="SUPFAM" id="SSF47157">
    <property type="entry name" value="Mitochondrial import receptor subunit Tom20"/>
    <property type="match status" value="1"/>
</dbReference>
<evidence type="ECO:0000256" key="10">
    <source>
        <dbReference type="PIRNR" id="PIRNR037707"/>
    </source>
</evidence>
<gene>
    <name evidence="14" type="primary">LOC110979467</name>
</gene>
<evidence type="ECO:0000256" key="2">
    <source>
        <dbReference type="ARBA" id="ARBA00005792"/>
    </source>
</evidence>
<dbReference type="GO" id="GO:0030943">
    <property type="term" value="F:mitochondrion targeting sequence binding"/>
    <property type="evidence" value="ECO:0007669"/>
    <property type="project" value="TreeGrafter"/>
</dbReference>
<evidence type="ECO:0000256" key="12">
    <source>
        <dbReference type="SAM" id="Phobius"/>
    </source>
</evidence>
<sequence length="171" mass="18671">MKSTGKMVSKTVIGIAAGIAGTLFVGYCIYFDRKRRSDPQFRQKLKERREKQKSKQKQKDGSSSTMNMQLPNMADPQQVQQYFLTQVQRGEELLAQGDLDNGTECLCHAVSVCGQPAHLLEVLQRTLPLPVYNLLVEKLPAVNDKVSTAIAAAAASGMGGASSALVEEELE</sequence>
<dbReference type="InterPro" id="IPR022422">
    <property type="entry name" value="MAS20_rcpt_metazoan"/>
</dbReference>
<dbReference type="AlphaFoldDB" id="A0A8B7YEG5"/>
<name>A0A8B7YEG5_ACAPL</name>
<keyword evidence="5 10" id="KW-1000">Mitochondrion outer membrane</keyword>
<evidence type="ECO:0000256" key="5">
    <source>
        <dbReference type="ARBA" id="ARBA00022787"/>
    </source>
</evidence>
<dbReference type="PANTHER" id="PTHR12430:SF0">
    <property type="entry name" value="TRANSLOCASE OF OUTER MITOCHONDRIAL MEMBRANE 20"/>
    <property type="match status" value="1"/>
</dbReference>
<keyword evidence="8 10" id="KW-0496">Mitochondrion</keyword>
<protein>
    <submittedName>
        <fullName evidence="14">Mitochondrial import receptor subunit TOM20 homolog</fullName>
    </submittedName>
</protein>
<dbReference type="OrthoDB" id="2154253at2759"/>
<evidence type="ECO:0000256" key="6">
    <source>
        <dbReference type="ARBA" id="ARBA00022927"/>
    </source>
</evidence>
<dbReference type="GO" id="GO:0016031">
    <property type="term" value="P:tRNA import into mitochondrion"/>
    <property type="evidence" value="ECO:0007669"/>
    <property type="project" value="TreeGrafter"/>
</dbReference>
<dbReference type="PIRSF" id="PIRSF037707">
    <property type="entry name" value="MAS20_rcpt"/>
    <property type="match status" value="1"/>
</dbReference>
<evidence type="ECO:0000256" key="1">
    <source>
        <dbReference type="ARBA" id="ARBA00004572"/>
    </source>
</evidence>
<feature type="compositionally biased region" description="Basic residues" evidence="11">
    <location>
        <begin position="43"/>
        <end position="56"/>
    </location>
</feature>
<keyword evidence="6" id="KW-0653">Protein transport</keyword>
<comment type="subcellular location">
    <subcellularLocation>
        <location evidence="1">Mitochondrion outer membrane</location>
        <topology evidence="1">Single-pass membrane protein</topology>
    </subcellularLocation>
</comment>
<evidence type="ECO:0000256" key="3">
    <source>
        <dbReference type="ARBA" id="ARBA00022448"/>
    </source>
</evidence>
<keyword evidence="7 12" id="KW-1133">Transmembrane helix</keyword>
<dbReference type="GO" id="GO:0008320">
    <property type="term" value="F:protein transmembrane transporter activity"/>
    <property type="evidence" value="ECO:0007669"/>
    <property type="project" value="TreeGrafter"/>
</dbReference>
<keyword evidence="4 12" id="KW-0812">Transmembrane</keyword>
<dbReference type="KEGG" id="aplc:110979467"/>
<evidence type="ECO:0000313" key="14">
    <source>
        <dbReference type="RefSeq" id="XP_022090972.1"/>
    </source>
</evidence>
<evidence type="ECO:0000256" key="9">
    <source>
        <dbReference type="ARBA" id="ARBA00023136"/>
    </source>
</evidence>
<feature type="region of interest" description="Disordered" evidence="11">
    <location>
        <begin position="40"/>
        <end position="70"/>
    </location>
</feature>
<reference evidence="14" key="1">
    <citation type="submission" date="2025-08" db="UniProtKB">
        <authorList>
            <consortium name="RefSeq"/>
        </authorList>
    </citation>
    <scope>IDENTIFICATION</scope>
</reference>
<dbReference type="GO" id="GO:0030150">
    <property type="term" value="P:protein import into mitochondrial matrix"/>
    <property type="evidence" value="ECO:0007669"/>
    <property type="project" value="TreeGrafter"/>
</dbReference>
<dbReference type="GO" id="GO:0006886">
    <property type="term" value="P:intracellular protein transport"/>
    <property type="evidence" value="ECO:0007669"/>
    <property type="project" value="InterPro"/>
</dbReference>
<dbReference type="InterPro" id="IPR002056">
    <property type="entry name" value="MAS20"/>
</dbReference>
<dbReference type="GO" id="GO:0005742">
    <property type="term" value="C:mitochondrial outer membrane translocase complex"/>
    <property type="evidence" value="ECO:0007669"/>
    <property type="project" value="UniProtKB-UniRule"/>
</dbReference>
<evidence type="ECO:0000256" key="7">
    <source>
        <dbReference type="ARBA" id="ARBA00022989"/>
    </source>
</evidence>
<evidence type="ECO:0000313" key="13">
    <source>
        <dbReference type="Proteomes" id="UP000694845"/>
    </source>
</evidence>
<feature type="transmembrane region" description="Helical" evidence="12">
    <location>
        <begin position="12"/>
        <end position="31"/>
    </location>
</feature>
<keyword evidence="9 10" id="KW-0472">Membrane</keyword>
<dbReference type="RefSeq" id="XP_022090972.1">
    <property type="nucleotide sequence ID" value="XM_022235280.1"/>
</dbReference>
<keyword evidence="14" id="KW-0675">Receptor</keyword>
<dbReference type="GO" id="GO:0006605">
    <property type="term" value="P:protein targeting"/>
    <property type="evidence" value="ECO:0007669"/>
    <property type="project" value="InterPro"/>
</dbReference>
<evidence type="ECO:0000256" key="4">
    <source>
        <dbReference type="ARBA" id="ARBA00022692"/>
    </source>
</evidence>
<organism evidence="13 14">
    <name type="scientific">Acanthaster planci</name>
    <name type="common">Crown-of-thorns starfish</name>
    <dbReference type="NCBI Taxonomy" id="133434"/>
    <lineage>
        <taxon>Eukaryota</taxon>
        <taxon>Metazoa</taxon>
        <taxon>Echinodermata</taxon>
        <taxon>Eleutherozoa</taxon>
        <taxon>Asterozoa</taxon>
        <taxon>Asteroidea</taxon>
        <taxon>Valvatacea</taxon>
        <taxon>Valvatida</taxon>
        <taxon>Acanthasteridae</taxon>
        <taxon>Acanthaster</taxon>
    </lineage>
</organism>
<dbReference type="CTD" id="9804"/>
<feature type="compositionally biased region" description="Polar residues" evidence="11">
    <location>
        <begin position="61"/>
        <end position="70"/>
    </location>
</feature>
<dbReference type="OMA" id="PPPIFQI"/>
<keyword evidence="13" id="KW-1185">Reference proteome</keyword>
<dbReference type="Proteomes" id="UP000694845">
    <property type="component" value="Unplaced"/>
</dbReference>
<evidence type="ECO:0000256" key="8">
    <source>
        <dbReference type="ARBA" id="ARBA00023128"/>
    </source>
</evidence>
<dbReference type="InterPro" id="IPR023392">
    <property type="entry name" value="Tom20_dom_sf"/>
</dbReference>
<dbReference type="PANTHER" id="PTHR12430">
    <property type="entry name" value="MITOCHONDRIAL IMPORT RECEPTOR SUBUNIT TOM20"/>
    <property type="match status" value="1"/>
</dbReference>
<evidence type="ECO:0000256" key="11">
    <source>
        <dbReference type="SAM" id="MobiDB-lite"/>
    </source>
</evidence>
<dbReference type="PRINTS" id="PR01989">
    <property type="entry name" value="EUOM20RECPTR"/>
</dbReference>
<proteinExistence type="inferred from homology"/>
<dbReference type="PRINTS" id="PR00351">
    <property type="entry name" value="OM20RECEPTOR"/>
</dbReference>